<reference evidence="2" key="1">
    <citation type="submission" date="2017-03" db="EMBL/GenBank/DDBJ databases">
        <title>Phytopthora megakarya and P. palmivora, two closely related causual agents of cacao black pod achieved similar genome size and gene model numbers by different mechanisms.</title>
        <authorList>
            <person name="Ali S."/>
            <person name="Shao J."/>
            <person name="Larry D.J."/>
            <person name="Kronmiller B."/>
            <person name="Shen D."/>
            <person name="Strem M.D."/>
            <person name="Melnick R.L."/>
            <person name="Guiltinan M.J."/>
            <person name="Tyler B.M."/>
            <person name="Meinhardt L.W."/>
            <person name="Bailey B.A."/>
        </authorList>
    </citation>
    <scope>NUCLEOTIDE SEQUENCE [LARGE SCALE GENOMIC DNA]</scope>
    <source>
        <strain evidence="2">zdho120</strain>
    </source>
</reference>
<keyword evidence="2" id="KW-1185">Reference proteome</keyword>
<dbReference type="STRING" id="4795.A0A225USM3"/>
<evidence type="ECO:0000313" key="1">
    <source>
        <dbReference type="EMBL" id="OWY95928.1"/>
    </source>
</evidence>
<name>A0A225USM3_9STRA</name>
<dbReference type="Proteomes" id="UP000198211">
    <property type="component" value="Unassembled WGS sequence"/>
</dbReference>
<dbReference type="OrthoDB" id="97596at2759"/>
<dbReference type="EMBL" id="NBNE01012303">
    <property type="protein sequence ID" value="OWY95928.1"/>
    <property type="molecule type" value="Genomic_DNA"/>
</dbReference>
<sequence length="200" mass="22931">MSLLTKNDEHEANGFANLIDSRLHKYTDLNFETTVKFDISHTAAAARKVSKIFDTTLRSDCMMHCLSLCISYGVGLKENTKTKKAVDLITNKRTKKSVKAGEYRESTRVIRKLRKLNKYFVDPRATHLGGVFNVDVRGTSVVVLIQRSITNYTSYMWNFQRDKDSNKDKVFFTRITVAQRRLVIKIEATVNRVAELDLMA</sequence>
<protein>
    <submittedName>
        <fullName evidence="1">Uncharacterized protein</fullName>
    </submittedName>
</protein>
<organism evidence="1 2">
    <name type="scientific">Phytophthora megakarya</name>
    <dbReference type="NCBI Taxonomy" id="4795"/>
    <lineage>
        <taxon>Eukaryota</taxon>
        <taxon>Sar</taxon>
        <taxon>Stramenopiles</taxon>
        <taxon>Oomycota</taxon>
        <taxon>Peronosporomycetes</taxon>
        <taxon>Peronosporales</taxon>
        <taxon>Peronosporaceae</taxon>
        <taxon>Phytophthora</taxon>
    </lineage>
</organism>
<accession>A0A225USM3</accession>
<dbReference type="AlphaFoldDB" id="A0A225USM3"/>
<comment type="caution">
    <text evidence="1">The sequence shown here is derived from an EMBL/GenBank/DDBJ whole genome shotgun (WGS) entry which is preliminary data.</text>
</comment>
<gene>
    <name evidence="1" type="ORF">PHMEG_00033933</name>
</gene>
<proteinExistence type="predicted"/>
<evidence type="ECO:0000313" key="2">
    <source>
        <dbReference type="Proteomes" id="UP000198211"/>
    </source>
</evidence>